<keyword evidence="2" id="KW-1185">Reference proteome</keyword>
<protein>
    <submittedName>
        <fullName evidence="1">Uncharacterized protein</fullName>
    </submittedName>
</protein>
<name>A0ABQ1UPK7_9BACT</name>
<dbReference type="Proteomes" id="UP000632273">
    <property type="component" value="Unassembled WGS sequence"/>
</dbReference>
<dbReference type="EMBL" id="BMHT01000007">
    <property type="protein sequence ID" value="GGF22051.1"/>
    <property type="molecule type" value="Genomic_DNA"/>
</dbReference>
<evidence type="ECO:0000313" key="2">
    <source>
        <dbReference type="Proteomes" id="UP000632273"/>
    </source>
</evidence>
<comment type="caution">
    <text evidence="1">The sequence shown here is derived from an EMBL/GenBank/DDBJ whole genome shotgun (WGS) entry which is preliminary data.</text>
</comment>
<organism evidence="1 2">
    <name type="scientific">Hymenobacter cavernae</name>
    <dbReference type="NCBI Taxonomy" id="2044852"/>
    <lineage>
        <taxon>Bacteria</taxon>
        <taxon>Pseudomonadati</taxon>
        <taxon>Bacteroidota</taxon>
        <taxon>Cytophagia</taxon>
        <taxon>Cytophagales</taxon>
        <taxon>Hymenobacteraceae</taxon>
        <taxon>Hymenobacter</taxon>
    </lineage>
</organism>
<accession>A0ABQ1UPK7</accession>
<evidence type="ECO:0000313" key="1">
    <source>
        <dbReference type="EMBL" id="GGF22051.1"/>
    </source>
</evidence>
<sequence length="183" mass="21017">MGYTALHAFRKTLQGKPVLIFRMEMGSLENYRGSDLTILHVLAKMIGASLRHWRWSAYIFASFVHPSSYALAARYCPIVWPNRNQPTPGAYERLLQALADDFQLAPVNPPSPRVRQVSWITRETTPLVWDPQRNPHVAYFLEANPGYGQGQGLLTVIRARLPDLLLIFVRFAYVRGRRLLRSR</sequence>
<proteinExistence type="predicted"/>
<gene>
    <name evidence="1" type="ORF">GCM10011383_37110</name>
</gene>
<reference evidence="2" key="1">
    <citation type="journal article" date="2019" name="Int. J. Syst. Evol. Microbiol.">
        <title>The Global Catalogue of Microorganisms (GCM) 10K type strain sequencing project: providing services to taxonomists for standard genome sequencing and annotation.</title>
        <authorList>
            <consortium name="The Broad Institute Genomics Platform"/>
            <consortium name="The Broad Institute Genome Sequencing Center for Infectious Disease"/>
            <person name="Wu L."/>
            <person name="Ma J."/>
        </authorList>
    </citation>
    <scope>NUCLEOTIDE SEQUENCE [LARGE SCALE GENOMIC DNA]</scope>
    <source>
        <strain evidence="2">CGMCC 1.15197</strain>
    </source>
</reference>